<dbReference type="AlphaFoldDB" id="A0A3L6PJE6"/>
<keyword evidence="3" id="KW-1185">Reference proteome</keyword>
<dbReference type="Proteomes" id="UP000275267">
    <property type="component" value="Unassembled WGS sequence"/>
</dbReference>
<gene>
    <name evidence="2" type="ORF">C2845_PM18G08970</name>
</gene>
<feature type="transmembrane region" description="Helical" evidence="1">
    <location>
        <begin position="191"/>
        <end position="211"/>
    </location>
</feature>
<dbReference type="Pfam" id="PF03140">
    <property type="entry name" value="DUF247"/>
    <property type="match status" value="1"/>
</dbReference>
<dbReference type="InterPro" id="IPR004158">
    <property type="entry name" value="DUF247_pln"/>
</dbReference>
<sequence>MPCHGLAGQSESYINREVLKFLGVDYAGRAAGSGPGLTGLHPLDLYRRSLLSNLHHHKRQAPYPSSSVGVAARAAPRSAQRLYSRRWLLWASIDLDGRAPTCRYIGSGRIPLRILTCSWRRASGSAPAPASSFEALLGATGNDVTAFVLFMRDMADSPGDVALLAREGILWHDLAGGEPDVAKTGESRLCAVAWATVALTVSIFFLIADVMQIA</sequence>
<protein>
    <submittedName>
        <fullName evidence="2">Uncharacterized protein</fullName>
    </submittedName>
</protein>
<dbReference type="OrthoDB" id="599271at2759"/>
<proteinExistence type="predicted"/>
<keyword evidence="1" id="KW-0812">Transmembrane</keyword>
<evidence type="ECO:0000313" key="3">
    <source>
        <dbReference type="Proteomes" id="UP000275267"/>
    </source>
</evidence>
<reference evidence="3" key="1">
    <citation type="journal article" date="2019" name="Nat. Commun.">
        <title>The genome of broomcorn millet.</title>
        <authorList>
            <person name="Zou C."/>
            <person name="Miki D."/>
            <person name="Li D."/>
            <person name="Tang Q."/>
            <person name="Xiao L."/>
            <person name="Rajput S."/>
            <person name="Deng P."/>
            <person name="Jia W."/>
            <person name="Huang R."/>
            <person name="Zhang M."/>
            <person name="Sun Y."/>
            <person name="Hu J."/>
            <person name="Fu X."/>
            <person name="Schnable P.S."/>
            <person name="Li F."/>
            <person name="Zhang H."/>
            <person name="Feng B."/>
            <person name="Zhu X."/>
            <person name="Liu R."/>
            <person name="Schnable J.C."/>
            <person name="Zhu J.-K."/>
            <person name="Zhang H."/>
        </authorList>
    </citation>
    <scope>NUCLEOTIDE SEQUENCE [LARGE SCALE GENOMIC DNA]</scope>
</reference>
<keyword evidence="1" id="KW-0472">Membrane</keyword>
<name>A0A3L6PJE6_PANMI</name>
<dbReference type="EMBL" id="PQIB02000017">
    <property type="protein sequence ID" value="RLM57745.1"/>
    <property type="molecule type" value="Genomic_DNA"/>
</dbReference>
<evidence type="ECO:0000256" key="1">
    <source>
        <dbReference type="SAM" id="Phobius"/>
    </source>
</evidence>
<comment type="caution">
    <text evidence="2">The sequence shown here is derived from an EMBL/GenBank/DDBJ whole genome shotgun (WGS) entry which is preliminary data.</text>
</comment>
<dbReference type="STRING" id="4540.A0A3L6PJE6"/>
<evidence type="ECO:0000313" key="2">
    <source>
        <dbReference type="EMBL" id="RLM57745.1"/>
    </source>
</evidence>
<accession>A0A3L6PJE6</accession>
<keyword evidence="1" id="KW-1133">Transmembrane helix</keyword>
<organism evidence="2 3">
    <name type="scientific">Panicum miliaceum</name>
    <name type="common">Proso millet</name>
    <name type="synonym">Broomcorn millet</name>
    <dbReference type="NCBI Taxonomy" id="4540"/>
    <lineage>
        <taxon>Eukaryota</taxon>
        <taxon>Viridiplantae</taxon>
        <taxon>Streptophyta</taxon>
        <taxon>Embryophyta</taxon>
        <taxon>Tracheophyta</taxon>
        <taxon>Spermatophyta</taxon>
        <taxon>Magnoliopsida</taxon>
        <taxon>Liliopsida</taxon>
        <taxon>Poales</taxon>
        <taxon>Poaceae</taxon>
        <taxon>PACMAD clade</taxon>
        <taxon>Panicoideae</taxon>
        <taxon>Panicodae</taxon>
        <taxon>Paniceae</taxon>
        <taxon>Panicinae</taxon>
        <taxon>Panicum</taxon>
        <taxon>Panicum sect. Panicum</taxon>
    </lineage>
</organism>